<dbReference type="Gene3D" id="3.20.20.450">
    <property type="entry name" value="EAL domain"/>
    <property type="match status" value="1"/>
</dbReference>
<dbReference type="PANTHER" id="PTHR33121:SF76">
    <property type="entry name" value="SIGNALING PROTEIN"/>
    <property type="match status" value="1"/>
</dbReference>
<feature type="region of interest" description="Disordered" evidence="1">
    <location>
        <begin position="83"/>
        <end position="109"/>
    </location>
</feature>
<name>A0ABV9FLI5_9BACL</name>
<sequence>MSRYHRASSSAPLRDAGLVEFAAEEPDLREALQRTIGELAAPDEACPPLAMRYLENGQLLRLMSRLQRRLPSGDAGAVRCRIRFSPDREAEDEPGTGHPATDLPETDDPGDSAWFPLAELFGDIGGVTLPDYILHRHFTVYMQPIVKSGREIAGYEFLTRPLPEQAPFRPAELFETARRIGQHSFLDRAARQLAIRMGAAHLPRGTKRFVNFLPSSLYRPESCLRCTFDAIKETGTDPEDCVFEVMESEPLDDPALSSVFDLYRREGVRLALDDAGTGYATIDAVERLRPDYVKIDRKWVSRCDEDPVKQRYIDDLLNRVSRFRGVVLAEGVERSEEWAYLKRAGVPLYQGFLFGRAVPVPPLTPAPIG</sequence>
<dbReference type="RefSeq" id="WP_378102691.1">
    <property type="nucleotide sequence ID" value="NZ_JBHSEP010000033.1"/>
</dbReference>
<evidence type="ECO:0000313" key="4">
    <source>
        <dbReference type="Proteomes" id="UP001596028"/>
    </source>
</evidence>
<dbReference type="Pfam" id="PF00563">
    <property type="entry name" value="EAL"/>
    <property type="match status" value="1"/>
</dbReference>
<dbReference type="InterPro" id="IPR050706">
    <property type="entry name" value="Cyclic-di-GMP_PDE-like"/>
</dbReference>
<evidence type="ECO:0000313" key="3">
    <source>
        <dbReference type="EMBL" id="MFC4601928.1"/>
    </source>
</evidence>
<accession>A0ABV9FLI5</accession>
<comment type="caution">
    <text evidence="3">The sequence shown here is derived from an EMBL/GenBank/DDBJ whole genome shotgun (WGS) entry which is preliminary data.</text>
</comment>
<dbReference type="CDD" id="cd01948">
    <property type="entry name" value="EAL"/>
    <property type="match status" value="1"/>
</dbReference>
<protein>
    <submittedName>
        <fullName evidence="3">EAL domain-containing protein</fullName>
    </submittedName>
</protein>
<dbReference type="EMBL" id="JBHSEP010000033">
    <property type="protein sequence ID" value="MFC4601928.1"/>
    <property type="molecule type" value="Genomic_DNA"/>
</dbReference>
<dbReference type="PANTHER" id="PTHR33121">
    <property type="entry name" value="CYCLIC DI-GMP PHOSPHODIESTERASE PDEF"/>
    <property type="match status" value="1"/>
</dbReference>
<evidence type="ECO:0000259" key="2">
    <source>
        <dbReference type="PROSITE" id="PS50883"/>
    </source>
</evidence>
<reference evidence="4" key="1">
    <citation type="journal article" date="2019" name="Int. J. Syst. Evol. Microbiol.">
        <title>The Global Catalogue of Microorganisms (GCM) 10K type strain sequencing project: providing services to taxonomists for standard genome sequencing and annotation.</title>
        <authorList>
            <consortium name="The Broad Institute Genomics Platform"/>
            <consortium name="The Broad Institute Genome Sequencing Center for Infectious Disease"/>
            <person name="Wu L."/>
            <person name="Ma J."/>
        </authorList>
    </citation>
    <scope>NUCLEOTIDE SEQUENCE [LARGE SCALE GENOMIC DNA]</scope>
    <source>
        <strain evidence="4">CCUG 49571</strain>
    </source>
</reference>
<dbReference type="SMART" id="SM00052">
    <property type="entry name" value="EAL"/>
    <property type="match status" value="1"/>
</dbReference>
<gene>
    <name evidence="3" type="ORF">ACFO3S_27075</name>
</gene>
<dbReference type="Proteomes" id="UP001596028">
    <property type="component" value="Unassembled WGS sequence"/>
</dbReference>
<dbReference type="PROSITE" id="PS50883">
    <property type="entry name" value="EAL"/>
    <property type="match status" value="1"/>
</dbReference>
<evidence type="ECO:0000256" key="1">
    <source>
        <dbReference type="SAM" id="MobiDB-lite"/>
    </source>
</evidence>
<dbReference type="InterPro" id="IPR035919">
    <property type="entry name" value="EAL_sf"/>
</dbReference>
<dbReference type="SUPFAM" id="SSF141868">
    <property type="entry name" value="EAL domain-like"/>
    <property type="match status" value="1"/>
</dbReference>
<keyword evidence="4" id="KW-1185">Reference proteome</keyword>
<organism evidence="3 4">
    <name type="scientific">Cohnella hongkongensis</name>
    <dbReference type="NCBI Taxonomy" id="178337"/>
    <lineage>
        <taxon>Bacteria</taxon>
        <taxon>Bacillati</taxon>
        <taxon>Bacillota</taxon>
        <taxon>Bacilli</taxon>
        <taxon>Bacillales</taxon>
        <taxon>Paenibacillaceae</taxon>
        <taxon>Cohnella</taxon>
    </lineage>
</organism>
<feature type="domain" description="EAL" evidence="2">
    <location>
        <begin position="117"/>
        <end position="369"/>
    </location>
</feature>
<dbReference type="InterPro" id="IPR001633">
    <property type="entry name" value="EAL_dom"/>
</dbReference>
<proteinExistence type="predicted"/>